<dbReference type="EMBL" id="JASSZA010000011">
    <property type="protein sequence ID" value="KAK2099172.1"/>
    <property type="molecule type" value="Genomic_DNA"/>
</dbReference>
<feature type="region of interest" description="Disordered" evidence="1">
    <location>
        <begin position="20"/>
        <end position="56"/>
    </location>
</feature>
<keyword evidence="3" id="KW-1185">Reference proteome</keyword>
<proteinExistence type="predicted"/>
<evidence type="ECO:0000313" key="3">
    <source>
        <dbReference type="Proteomes" id="UP001266305"/>
    </source>
</evidence>
<reference evidence="2 3" key="1">
    <citation type="submission" date="2023-05" db="EMBL/GenBank/DDBJ databases">
        <title>B98-5 Cell Line De Novo Hybrid Assembly: An Optical Mapping Approach.</title>
        <authorList>
            <person name="Kananen K."/>
            <person name="Auerbach J.A."/>
            <person name="Kautto E."/>
            <person name="Blachly J.S."/>
        </authorList>
    </citation>
    <scope>NUCLEOTIDE SEQUENCE [LARGE SCALE GENOMIC DNA]</scope>
    <source>
        <strain evidence="2">B95-8</strain>
        <tissue evidence="2">Cell line</tissue>
    </source>
</reference>
<gene>
    <name evidence="2" type="ORF">P7K49_024623</name>
</gene>
<protein>
    <submittedName>
        <fullName evidence="2">Uncharacterized protein</fullName>
    </submittedName>
</protein>
<sequence length="202" mass="22483">MTFPTGQELLLRVAMEAKQGSSYTTQLGEDSRPPCSSRLKKSSRPGKGSQQSQYQHRALTDRKLNCEIHSNPLLHRALADLLPQFLNCPVQPAHHRLRLGSSKSEHDDTHLTHVEYLQNQSYTSCESQIALSLELLSRQLTVPPDFLSPCRGADTRLEPALKGSRNPCFYKAASEGEGPGAWAIPTRRSWLPKALPEQAAMQ</sequence>
<evidence type="ECO:0000256" key="1">
    <source>
        <dbReference type="SAM" id="MobiDB-lite"/>
    </source>
</evidence>
<dbReference type="Proteomes" id="UP001266305">
    <property type="component" value="Unassembled WGS sequence"/>
</dbReference>
<comment type="caution">
    <text evidence="2">The sequence shown here is derived from an EMBL/GenBank/DDBJ whole genome shotgun (WGS) entry which is preliminary data.</text>
</comment>
<name>A0ABQ9USB3_SAGOE</name>
<evidence type="ECO:0000313" key="2">
    <source>
        <dbReference type="EMBL" id="KAK2099172.1"/>
    </source>
</evidence>
<organism evidence="2 3">
    <name type="scientific">Saguinus oedipus</name>
    <name type="common">Cotton-top tamarin</name>
    <name type="synonym">Oedipomidas oedipus</name>
    <dbReference type="NCBI Taxonomy" id="9490"/>
    <lineage>
        <taxon>Eukaryota</taxon>
        <taxon>Metazoa</taxon>
        <taxon>Chordata</taxon>
        <taxon>Craniata</taxon>
        <taxon>Vertebrata</taxon>
        <taxon>Euteleostomi</taxon>
        <taxon>Mammalia</taxon>
        <taxon>Eutheria</taxon>
        <taxon>Euarchontoglires</taxon>
        <taxon>Primates</taxon>
        <taxon>Haplorrhini</taxon>
        <taxon>Platyrrhini</taxon>
        <taxon>Cebidae</taxon>
        <taxon>Callitrichinae</taxon>
        <taxon>Saguinus</taxon>
    </lineage>
</organism>
<accession>A0ABQ9USB3</accession>